<sequence length="340" mass="34708">MGLAIWQLDVIYRCAFAAVIALIALIGLSLPARLQGSEFLPVASAFGGGVILSAALVHMLPDASACEALSSFPWGPTMLASGYLFLLSVEVIVDRIAESSAMHSLACCRTPLIPCSAHAPPTHAGKRQHSQAATARAALLCEEDDSECAAPSGAPSRCPVERARASDTVSDAAAFLAREADTACASRSGLGSRRSSRRPLAAVVATCGLSVHAVLEGLALGLRASPGDFAVICATIGVHKAFASLALGAVLADGPTARVRRVATLAFCSATPVGIVVGSALLVSTTCVVIAPVGAFSAGSLMWVALHEVISPATSRSDVAPVLLATWLGFIAMTLLAVWV</sequence>
<dbReference type="Pfam" id="PF02535">
    <property type="entry name" value="Zip"/>
    <property type="match status" value="1"/>
</dbReference>
<gene>
    <name evidence="6" type="ORF">KFE25_002791</name>
</gene>
<evidence type="ECO:0000256" key="2">
    <source>
        <dbReference type="ARBA" id="ARBA00022692"/>
    </source>
</evidence>
<accession>A0A8J5XRY4</accession>
<keyword evidence="3 5" id="KW-1133">Transmembrane helix</keyword>
<feature type="transmembrane region" description="Helical" evidence="5">
    <location>
        <begin position="200"/>
        <end position="223"/>
    </location>
</feature>
<keyword evidence="2 5" id="KW-0812">Transmembrane</keyword>
<comment type="caution">
    <text evidence="6">The sequence shown here is derived from an EMBL/GenBank/DDBJ whole genome shotgun (WGS) entry which is preliminary data.</text>
</comment>
<evidence type="ECO:0000256" key="5">
    <source>
        <dbReference type="SAM" id="Phobius"/>
    </source>
</evidence>
<evidence type="ECO:0000313" key="6">
    <source>
        <dbReference type="EMBL" id="KAG8465484.1"/>
    </source>
</evidence>
<evidence type="ECO:0000256" key="3">
    <source>
        <dbReference type="ARBA" id="ARBA00022989"/>
    </source>
</evidence>
<dbReference type="InterPro" id="IPR003689">
    <property type="entry name" value="ZIP"/>
</dbReference>
<feature type="transmembrane region" description="Helical" evidence="5">
    <location>
        <begin position="72"/>
        <end position="93"/>
    </location>
</feature>
<dbReference type="OrthoDB" id="448280at2759"/>
<evidence type="ECO:0000256" key="4">
    <source>
        <dbReference type="ARBA" id="ARBA00023136"/>
    </source>
</evidence>
<proteinExistence type="predicted"/>
<feature type="transmembrane region" description="Helical" evidence="5">
    <location>
        <begin position="229"/>
        <end position="250"/>
    </location>
</feature>
<organism evidence="6 7">
    <name type="scientific">Diacronema lutheri</name>
    <name type="common">Unicellular marine alga</name>
    <name type="synonym">Monochrysis lutheri</name>
    <dbReference type="NCBI Taxonomy" id="2081491"/>
    <lineage>
        <taxon>Eukaryota</taxon>
        <taxon>Haptista</taxon>
        <taxon>Haptophyta</taxon>
        <taxon>Pavlovophyceae</taxon>
        <taxon>Pavlovales</taxon>
        <taxon>Pavlovaceae</taxon>
        <taxon>Diacronema</taxon>
    </lineage>
</organism>
<dbReference type="GO" id="GO:0016020">
    <property type="term" value="C:membrane"/>
    <property type="evidence" value="ECO:0007669"/>
    <property type="project" value="UniProtKB-SubCell"/>
</dbReference>
<dbReference type="AlphaFoldDB" id="A0A8J5XRY4"/>
<reference evidence="6" key="1">
    <citation type="submission" date="2021-05" db="EMBL/GenBank/DDBJ databases">
        <title>The genome of the haptophyte Pavlova lutheri (Diacronema luteri, Pavlovales) - a model for lipid biosynthesis in eukaryotic algae.</title>
        <authorList>
            <person name="Hulatt C.J."/>
            <person name="Posewitz M.C."/>
        </authorList>
    </citation>
    <scope>NUCLEOTIDE SEQUENCE</scope>
    <source>
        <strain evidence="6">NIVA-4/92</strain>
    </source>
</reference>
<evidence type="ECO:0000256" key="1">
    <source>
        <dbReference type="ARBA" id="ARBA00004141"/>
    </source>
</evidence>
<dbReference type="EMBL" id="JAGTXO010000010">
    <property type="protein sequence ID" value="KAG8465484.1"/>
    <property type="molecule type" value="Genomic_DNA"/>
</dbReference>
<feature type="transmembrane region" description="Helical" evidence="5">
    <location>
        <begin position="39"/>
        <end position="60"/>
    </location>
</feature>
<keyword evidence="7" id="KW-1185">Reference proteome</keyword>
<dbReference type="PANTHER" id="PTHR11040:SF140">
    <property type="entry name" value="ZRT (ZRT), IRT- (IRT-) LIKE PROTEIN TRANSPORTER"/>
    <property type="match status" value="1"/>
</dbReference>
<comment type="subcellular location">
    <subcellularLocation>
        <location evidence="1">Membrane</location>
        <topology evidence="1">Multi-pass membrane protein</topology>
    </subcellularLocation>
</comment>
<dbReference type="PANTHER" id="PTHR11040">
    <property type="entry name" value="ZINC/IRON TRANSPORTER"/>
    <property type="match status" value="1"/>
</dbReference>
<feature type="transmembrane region" description="Helical" evidence="5">
    <location>
        <begin position="6"/>
        <end position="27"/>
    </location>
</feature>
<feature type="transmembrane region" description="Helical" evidence="5">
    <location>
        <begin position="319"/>
        <end position="339"/>
    </location>
</feature>
<name>A0A8J5XRY4_DIALT</name>
<protein>
    <submittedName>
        <fullName evidence="6">Uncharacterized protein</fullName>
    </submittedName>
</protein>
<dbReference type="Proteomes" id="UP000751190">
    <property type="component" value="Unassembled WGS sequence"/>
</dbReference>
<dbReference type="OMA" id="CEDETHE"/>
<keyword evidence="4 5" id="KW-0472">Membrane</keyword>
<dbReference type="GO" id="GO:0005385">
    <property type="term" value="F:zinc ion transmembrane transporter activity"/>
    <property type="evidence" value="ECO:0007669"/>
    <property type="project" value="TreeGrafter"/>
</dbReference>
<evidence type="ECO:0000313" key="7">
    <source>
        <dbReference type="Proteomes" id="UP000751190"/>
    </source>
</evidence>